<reference evidence="1" key="1">
    <citation type="submission" date="2022-12" db="EMBL/GenBank/DDBJ databases">
        <title>Whole genome sequencing of Borrelia miyamotoi strains isolated at the Russian territory.</title>
        <authorList>
            <person name="Kuleshov K.V."/>
            <person name="Platonov A.E."/>
            <person name="Goptar I.A."/>
            <person name="Shipulin G.A."/>
            <person name="Markelov M.L."/>
            <person name="Koetsveld J."/>
            <person name="Kolyasnikova N.M."/>
            <person name="Sarksyan D.S."/>
            <person name="Toporkova M.G."/>
            <person name="Hovius J.W."/>
        </authorList>
    </citation>
    <scope>NUCLEOTIDE SEQUENCE</scope>
    <source>
        <strain evidence="1">Yekat-1</strain>
    </source>
</reference>
<evidence type="ECO:0000313" key="1">
    <source>
        <dbReference type="EMBL" id="WDE71798.1"/>
    </source>
</evidence>
<accession>A0ABY7VQF9</accession>
<evidence type="ECO:0000313" key="2">
    <source>
        <dbReference type="Proteomes" id="UP000230633"/>
    </source>
</evidence>
<dbReference type="Gene3D" id="3.40.50.720">
    <property type="entry name" value="NAD(P)-binding Rossmann-like Domain"/>
    <property type="match status" value="1"/>
</dbReference>
<proteinExistence type="predicted"/>
<gene>
    <name evidence="1" type="ORF">CNO13_07360</name>
</gene>
<dbReference type="GO" id="GO:0016779">
    <property type="term" value="F:nucleotidyltransferase activity"/>
    <property type="evidence" value="ECO:0007669"/>
    <property type="project" value="UniProtKB-KW"/>
</dbReference>
<keyword evidence="1" id="KW-0808">Transferase</keyword>
<dbReference type="InterPro" id="IPR035985">
    <property type="entry name" value="Ubiquitin-activating_enz"/>
</dbReference>
<name>A0ABY7VQF9_9SPIR</name>
<dbReference type="EMBL" id="CP024348">
    <property type="protein sequence ID" value="WDE71798.1"/>
    <property type="molecule type" value="Genomic_DNA"/>
</dbReference>
<dbReference type="RefSeq" id="WP_232515481.1">
    <property type="nucleotide sequence ID" value="NZ_CP024210.2"/>
</dbReference>
<keyword evidence="1" id="KW-0614">Plasmid</keyword>
<dbReference type="Proteomes" id="UP000230633">
    <property type="component" value="Plasmid pYekat-1-lp64"/>
</dbReference>
<keyword evidence="1" id="KW-0548">Nucleotidyltransferase</keyword>
<sequence>MIICLPLVNKFCIENSVPFINVGYLNDFSVIGPFYIPDISSCLYCTDIGIVKMPSSSIIENKIILANKAYQAPSFFTNNAVTSSMAIIDIIFYFGGEYENINSLNKRIGISNHDFSFHFINIKKNQFCKCNKNL</sequence>
<protein>
    <submittedName>
        <fullName evidence="1">ThiF family adenylyltransferase</fullName>
    </submittedName>
</protein>
<organism evidence="1 2">
    <name type="scientific">Borrelia miyamotoi</name>
    <dbReference type="NCBI Taxonomy" id="47466"/>
    <lineage>
        <taxon>Bacteria</taxon>
        <taxon>Pseudomonadati</taxon>
        <taxon>Spirochaetota</taxon>
        <taxon>Spirochaetia</taxon>
        <taxon>Spirochaetales</taxon>
        <taxon>Borreliaceae</taxon>
        <taxon>Borrelia</taxon>
    </lineage>
</organism>
<keyword evidence="2" id="KW-1185">Reference proteome</keyword>
<dbReference type="SUPFAM" id="SSF69572">
    <property type="entry name" value="Activating enzymes of the ubiquitin-like proteins"/>
    <property type="match status" value="1"/>
</dbReference>
<geneLocation type="plasmid" evidence="1 2">
    <name>pYekat-1-lp64</name>
</geneLocation>